<dbReference type="Proteomes" id="UP000092839">
    <property type="component" value="Chromosome"/>
</dbReference>
<gene>
    <name evidence="2" type="ORF">LMTR13_20815</name>
</gene>
<dbReference type="STRING" id="1274631.LMTR13_20815"/>
<dbReference type="AlphaFoldDB" id="A0A1B1UHN3"/>
<keyword evidence="3" id="KW-1185">Reference proteome</keyword>
<evidence type="ECO:0000256" key="1">
    <source>
        <dbReference type="SAM" id="MobiDB-lite"/>
    </source>
</evidence>
<dbReference type="RefSeq" id="WP_065729456.1">
    <property type="nucleotide sequence ID" value="NZ_CP016428.1"/>
</dbReference>
<dbReference type="KEGG" id="bic:LMTR13_20815"/>
<feature type="compositionally biased region" description="Basic residues" evidence="1">
    <location>
        <begin position="8"/>
        <end position="21"/>
    </location>
</feature>
<sequence length="114" mass="12434">MASWAQKIRAHGASKQRAARKPKPEVQTTWAQTRFADSEAGDPGAVIDVHFIVEENTVTLTDEKGKPIGGKASSYVLQPGETALQIAKRMALANWRKSDAPFNRALKYQSLGIA</sequence>
<organism evidence="2 3">
    <name type="scientific">Bradyrhizobium icense</name>
    <dbReference type="NCBI Taxonomy" id="1274631"/>
    <lineage>
        <taxon>Bacteria</taxon>
        <taxon>Pseudomonadati</taxon>
        <taxon>Pseudomonadota</taxon>
        <taxon>Alphaproteobacteria</taxon>
        <taxon>Hyphomicrobiales</taxon>
        <taxon>Nitrobacteraceae</taxon>
        <taxon>Bradyrhizobium</taxon>
    </lineage>
</organism>
<dbReference type="OrthoDB" id="9893244at2"/>
<proteinExistence type="predicted"/>
<protein>
    <submittedName>
        <fullName evidence="2">Uncharacterized protein</fullName>
    </submittedName>
</protein>
<accession>A0A1B1UHN3</accession>
<evidence type="ECO:0000313" key="3">
    <source>
        <dbReference type="Proteomes" id="UP000092839"/>
    </source>
</evidence>
<dbReference type="EMBL" id="CP016428">
    <property type="protein sequence ID" value="ANW02246.1"/>
    <property type="molecule type" value="Genomic_DNA"/>
</dbReference>
<evidence type="ECO:0000313" key="2">
    <source>
        <dbReference type="EMBL" id="ANW02246.1"/>
    </source>
</evidence>
<reference evidence="2 3" key="1">
    <citation type="submission" date="2016-07" db="EMBL/GenBank/DDBJ databases">
        <title>Complete genome sequence of Bradyrhizobium icense LMTR 13T, a potential inoculant strain isolated from lima bean (Phaseolus lunatus) in Peru.</title>
        <authorList>
            <person name="Ormeno-Orrillo E."/>
            <person name="Duran D."/>
            <person name="Rogel M.A."/>
            <person name="Rey L."/>
            <person name="Imperial J."/>
            <person name="Ruiz-Argueso T."/>
            <person name="Martinez-Romero E."/>
        </authorList>
    </citation>
    <scope>NUCLEOTIDE SEQUENCE [LARGE SCALE GENOMIC DNA]</scope>
    <source>
        <strain evidence="2 3">LMTR 13</strain>
    </source>
</reference>
<feature type="region of interest" description="Disordered" evidence="1">
    <location>
        <begin position="1"/>
        <end position="28"/>
    </location>
</feature>
<name>A0A1B1UHN3_9BRAD</name>